<feature type="transmembrane region" description="Helical" evidence="6">
    <location>
        <begin position="84"/>
        <end position="103"/>
    </location>
</feature>
<dbReference type="PANTHER" id="PTHR43124:SF3">
    <property type="entry name" value="CHLORAMPHENICOL EFFLUX PUMP RV0191"/>
    <property type="match status" value="1"/>
</dbReference>
<evidence type="ECO:0000313" key="9">
    <source>
        <dbReference type="Proteomes" id="UP000306223"/>
    </source>
</evidence>
<feature type="transmembrane region" description="Helical" evidence="6">
    <location>
        <begin position="254"/>
        <end position="273"/>
    </location>
</feature>
<dbReference type="InterPro" id="IPR020846">
    <property type="entry name" value="MFS_dom"/>
</dbReference>
<keyword evidence="5 6" id="KW-0472">Membrane</keyword>
<dbReference type="InterPro" id="IPR011701">
    <property type="entry name" value="MFS"/>
</dbReference>
<reference evidence="8 9" key="1">
    <citation type="submission" date="2019-04" db="EMBL/GenBank/DDBJ databases">
        <authorList>
            <person name="Li J."/>
        </authorList>
    </citation>
    <scope>NUCLEOTIDE SEQUENCE [LARGE SCALE GENOMIC DNA]</scope>
    <source>
        <strain evidence="8 9">CCTCC AB2016182</strain>
    </source>
</reference>
<dbReference type="Gene3D" id="1.20.1250.20">
    <property type="entry name" value="MFS general substrate transporter like domains"/>
    <property type="match status" value="2"/>
</dbReference>
<dbReference type="SUPFAM" id="SSF103473">
    <property type="entry name" value="MFS general substrate transporter"/>
    <property type="match status" value="1"/>
</dbReference>
<dbReference type="OrthoDB" id="272777at2"/>
<evidence type="ECO:0000259" key="7">
    <source>
        <dbReference type="PROSITE" id="PS50850"/>
    </source>
</evidence>
<dbReference type="Pfam" id="PF07690">
    <property type="entry name" value="MFS_1"/>
    <property type="match status" value="1"/>
</dbReference>
<feature type="transmembrane region" description="Helical" evidence="6">
    <location>
        <begin position="340"/>
        <end position="361"/>
    </location>
</feature>
<proteinExistence type="predicted"/>
<evidence type="ECO:0000256" key="5">
    <source>
        <dbReference type="ARBA" id="ARBA00023136"/>
    </source>
</evidence>
<comment type="subcellular location">
    <subcellularLocation>
        <location evidence="1">Cell membrane</location>
        <topology evidence="1">Multi-pass membrane protein</topology>
    </subcellularLocation>
</comment>
<dbReference type="EMBL" id="SUNH01000009">
    <property type="protein sequence ID" value="TJZ85101.1"/>
    <property type="molecule type" value="Genomic_DNA"/>
</dbReference>
<evidence type="ECO:0000256" key="1">
    <source>
        <dbReference type="ARBA" id="ARBA00004651"/>
    </source>
</evidence>
<evidence type="ECO:0000313" key="8">
    <source>
        <dbReference type="EMBL" id="TJZ85101.1"/>
    </source>
</evidence>
<keyword evidence="4 6" id="KW-1133">Transmembrane helix</keyword>
<dbReference type="PROSITE" id="PS50850">
    <property type="entry name" value="MFS"/>
    <property type="match status" value="1"/>
</dbReference>
<feature type="transmembrane region" description="Helical" evidence="6">
    <location>
        <begin position="285"/>
        <end position="302"/>
    </location>
</feature>
<feature type="transmembrane region" description="Helical" evidence="6">
    <location>
        <begin position="175"/>
        <end position="193"/>
    </location>
</feature>
<dbReference type="InterPro" id="IPR050189">
    <property type="entry name" value="MFS_Efflux_Transporters"/>
</dbReference>
<evidence type="ECO:0000256" key="2">
    <source>
        <dbReference type="ARBA" id="ARBA00022475"/>
    </source>
</evidence>
<feature type="transmembrane region" description="Helical" evidence="6">
    <location>
        <begin position="109"/>
        <end position="131"/>
    </location>
</feature>
<dbReference type="Proteomes" id="UP000306223">
    <property type="component" value="Unassembled WGS sequence"/>
</dbReference>
<dbReference type="InterPro" id="IPR036259">
    <property type="entry name" value="MFS_trans_sf"/>
</dbReference>
<feature type="transmembrane region" description="Helical" evidence="6">
    <location>
        <begin position="12"/>
        <end position="34"/>
    </location>
</feature>
<gene>
    <name evidence="8" type="ORF">FA740_07090</name>
</gene>
<sequence length="412" mass="43098">MPQRAAGERRVVVMLKAGLVSLVLAYMLSQFYRAFLAVLAPVLQDQVGAGPGDLALSSGLWFIAFAAMQLPVGAALDRFGPRRTVAWLMGLGGAGGAVVFALATAPWHLHVAMTLLGIGCSPALMGPYYIFAREYPQAAFGALAGMLVGFGSLGNILGASPLVWVIEAAGWRQTLWGLAVVTLGVATLVLAAVRDPARLGAGHPQGSIGQILRLRGLWFILPLFGVNYAVTAAIRGLWAAPWLTEVHGADATQIGRVTLAMGLAMVAGSFAVGPAARLAGGARRAVMIFSAVMIAVMGVMVLQPTLPLAVVTVLLVVLGFFGSAYPLLMAHGRGFLPPHLVGRGMTFLNMMSIGGVGVMQFASRPVYAAAQGAYPPAQAFAMLWLFFLIPLAIGFLLYFLTPEAPAHAPDPD</sequence>
<feature type="transmembrane region" description="Helical" evidence="6">
    <location>
        <begin position="308"/>
        <end position="328"/>
    </location>
</feature>
<dbReference type="GO" id="GO:0005886">
    <property type="term" value="C:plasma membrane"/>
    <property type="evidence" value="ECO:0007669"/>
    <property type="project" value="UniProtKB-SubCell"/>
</dbReference>
<keyword evidence="3 6" id="KW-0812">Transmembrane</keyword>
<evidence type="ECO:0000256" key="3">
    <source>
        <dbReference type="ARBA" id="ARBA00022692"/>
    </source>
</evidence>
<name>A0A4U0QSR4_9RHOB</name>
<keyword evidence="2" id="KW-1003">Cell membrane</keyword>
<protein>
    <submittedName>
        <fullName evidence="8">MFS transporter</fullName>
    </submittedName>
</protein>
<dbReference type="AlphaFoldDB" id="A0A4U0QSR4"/>
<evidence type="ECO:0000256" key="4">
    <source>
        <dbReference type="ARBA" id="ARBA00022989"/>
    </source>
</evidence>
<organism evidence="8 9">
    <name type="scientific">Paracoccus hibiscisoli</name>
    <dbReference type="NCBI Taxonomy" id="2023261"/>
    <lineage>
        <taxon>Bacteria</taxon>
        <taxon>Pseudomonadati</taxon>
        <taxon>Pseudomonadota</taxon>
        <taxon>Alphaproteobacteria</taxon>
        <taxon>Rhodobacterales</taxon>
        <taxon>Paracoccaceae</taxon>
        <taxon>Paracoccus</taxon>
    </lineage>
</organism>
<feature type="transmembrane region" description="Helical" evidence="6">
    <location>
        <begin position="381"/>
        <end position="400"/>
    </location>
</feature>
<feature type="transmembrane region" description="Helical" evidence="6">
    <location>
        <begin position="214"/>
        <end position="234"/>
    </location>
</feature>
<feature type="domain" description="Major facilitator superfamily (MFS) profile" evidence="7">
    <location>
        <begin position="18"/>
        <end position="405"/>
    </location>
</feature>
<feature type="transmembrane region" description="Helical" evidence="6">
    <location>
        <begin position="138"/>
        <end position="163"/>
    </location>
</feature>
<feature type="transmembrane region" description="Helical" evidence="6">
    <location>
        <begin position="54"/>
        <end position="72"/>
    </location>
</feature>
<keyword evidence="9" id="KW-1185">Reference proteome</keyword>
<dbReference type="GO" id="GO:0022857">
    <property type="term" value="F:transmembrane transporter activity"/>
    <property type="evidence" value="ECO:0007669"/>
    <property type="project" value="InterPro"/>
</dbReference>
<accession>A0A4U0QSR4</accession>
<evidence type="ECO:0000256" key="6">
    <source>
        <dbReference type="SAM" id="Phobius"/>
    </source>
</evidence>
<comment type="caution">
    <text evidence="8">The sequence shown here is derived from an EMBL/GenBank/DDBJ whole genome shotgun (WGS) entry which is preliminary data.</text>
</comment>
<dbReference type="PANTHER" id="PTHR43124">
    <property type="entry name" value="PURINE EFFLUX PUMP PBUE"/>
    <property type="match status" value="1"/>
</dbReference>